<dbReference type="Pfam" id="PF03444">
    <property type="entry name" value="WHD_HrcA"/>
    <property type="match status" value="1"/>
</dbReference>
<comment type="caution">
    <text evidence="4">The sequence shown here is derived from an EMBL/GenBank/DDBJ whole genome shotgun (WGS) entry which is preliminary data.</text>
</comment>
<keyword evidence="1 2" id="KW-0129">CBS domain</keyword>
<sequence length="301" mass="32964">MVQGDLMLTSIQKELLKTLINLYVESNGKAVKGEDIADVVERSPGTIRNQMLNLRNLGLVNGVPGPRGGYKPTLEAYHKMNVSISDDDAIVPVYKGNKCVQNASVARIEFTSVPNPGECEAAIRIIGDIKSLNFGENIEIGPTPVNQLSLSGKIVGRNDMDNVLLLDATTIRSIPKKKVKEVGSVNLITLNDNDSIKDISKVLSSNSIEGAPVLDENKNVVGMITLNDIVKAIANYTEDLKVSHIMSRKLIKVDEDTMISEAIDKMHEHNVGRVIFFDKNNNLKGIITRTDILNTITSFIK</sequence>
<protein>
    <submittedName>
        <fullName evidence="4">Inosine 5'-monophosphate dehydrogenase</fullName>
    </submittedName>
</protein>
<dbReference type="EMBL" id="LWMV01000064">
    <property type="protein sequence ID" value="KZX14842.1"/>
    <property type="molecule type" value="Genomic_DNA"/>
</dbReference>
<keyword evidence="5" id="KW-1185">Reference proteome</keyword>
<dbReference type="InterPro" id="IPR005104">
    <property type="entry name" value="WHTH_HrcA_DNA-bd"/>
</dbReference>
<proteinExistence type="predicted"/>
<reference evidence="4 5" key="1">
    <citation type="submission" date="2016-04" db="EMBL/GenBank/DDBJ databases">
        <title>Genome sequence of Methanobrevibacter curvatus DSM 11111.</title>
        <authorList>
            <person name="Poehlein A."/>
            <person name="Seedorf H."/>
            <person name="Daniel R."/>
        </authorList>
    </citation>
    <scope>NUCLEOTIDE SEQUENCE [LARGE SCALE GENOMIC DNA]</scope>
    <source>
        <strain evidence="4 5">DSM 11111</strain>
    </source>
</reference>
<dbReference type="PIRSF" id="PIRSF005063">
    <property type="entry name" value="UCP005063_CBS_MJ1232"/>
    <property type="match status" value="1"/>
</dbReference>
<dbReference type="PROSITE" id="PS51371">
    <property type="entry name" value="CBS"/>
    <property type="match status" value="2"/>
</dbReference>
<organism evidence="4 5">
    <name type="scientific">Methanobrevibacter curvatus</name>
    <dbReference type="NCBI Taxonomy" id="49547"/>
    <lineage>
        <taxon>Archaea</taxon>
        <taxon>Methanobacteriati</taxon>
        <taxon>Methanobacteriota</taxon>
        <taxon>Methanomada group</taxon>
        <taxon>Methanobacteria</taxon>
        <taxon>Methanobacteriales</taxon>
        <taxon>Methanobacteriaceae</taxon>
        <taxon>Methanobrevibacter</taxon>
    </lineage>
</organism>
<dbReference type="GO" id="GO:0006355">
    <property type="term" value="P:regulation of DNA-templated transcription"/>
    <property type="evidence" value="ECO:0007669"/>
    <property type="project" value="InterPro"/>
</dbReference>
<dbReference type="InterPro" id="IPR016436">
    <property type="entry name" value="UCP005063_CBS"/>
</dbReference>
<feature type="domain" description="CBS" evidence="3">
    <location>
        <begin position="246"/>
        <end position="301"/>
    </location>
</feature>
<feature type="domain" description="CBS" evidence="3">
    <location>
        <begin position="182"/>
        <end position="240"/>
    </location>
</feature>
<dbReference type="InterPro" id="IPR000644">
    <property type="entry name" value="CBS_dom"/>
</dbReference>
<dbReference type="SUPFAM" id="SSF54631">
    <property type="entry name" value="CBS-domain pair"/>
    <property type="match status" value="1"/>
</dbReference>
<dbReference type="Gene3D" id="3.10.580.10">
    <property type="entry name" value="CBS-domain"/>
    <property type="match status" value="1"/>
</dbReference>
<gene>
    <name evidence="4" type="ORF">MBCUR_03650</name>
</gene>
<dbReference type="PATRIC" id="fig|49547.3.peg.384"/>
<dbReference type="InterPro" id="IPR051257">
    <property type="entry name" value="Diverse_CBS-Domain"/>
</dbReference>
<dbReference type="SUPFAM" id="SSF46785">
    <property type="entry name" value="Winged helix' DNA-binding domain"/>
    <property type="match status" value="1"/>
</dbReference>
<dbReference type="InterPro" id="IPR036390">
    <property type="entry name" value="WH_DNA-bd_sf"/>
</dbReference>
<evidence type="ECO:0000256" key="2">
    <source>
        <dbReference type="PROSITE-ProRule" id="PRU00703"/>
    </source>
</evidence>
<dbReference type="SMART" id="SM00116">
    <property type="entry name" value="CBS"/>
    <property type="match status" value="2"/>
</dbReference>
<dbReference type="InterPro" id="IPR036388">
    <property type="entry name" value="WH-like_DNA-bd_sf"/>
</dbReference>
<name>A0A166CTC7_9EURY</name>
<dbReference type="PANTHER" id="PTHR43080:SF2">
    <property type="entry name" value="CBS DOMAIN-CONTAINING PROTEIN"/>
    <property type="match status" value="1"/>
</dbReference>
<dbReference type="Proteomes" id="UP000077245">
    <property type="component" value="Unassembled WGS sequence"/>
</dbReference>
<accession>A0A166CTC7</accession>
<dbReference type="STRING" id="49547.MBCUR_03650"/>
<dbReference type="AlphaFoldDB" id="A0A166CTC7"/>
<dbReference type="InterPro" id="IPR046342">
    <property type="entry name" value="CBS_dom_sf"/>
</dbReference>
<evidence type="ECO:0000313" key="4">
    <source>
        <dbReference type="EMBL" id="KZX14842.1"/>
    </source>
</evidence>
<dbReference type="GO" id="GO:0003677">
    <property type="term" value="F:DNA binding"/>
    <property type="evidence" value="ECO:0007669"/>
    <property type="project" value="InterPro"/>
</dbReference>
<evidence type="ECO:0000259" key="3">
    <source>
        <dbReference type="PROSITE" id="PS51371"/>
    </source>
</evidence>
<evidence type="ECO:0000256" key="1">
    <source>
        <dbReference type="ARBA" id="ARBA00023122"/>
    </source>
</evidence>
<dbReference type="Gene3D" id="1.10.10.10">
    <property type="entry name" value="Winged helix-like DNA-binding domain superfamily/Winged helix DNA-binding domain"/>
    <property type="match status" value="1"/>
</dbReference>
<evidence type="ECO:0000313" key="5">
    <source>
        <dbReference type="Proteomes" id="UP000077245"/>
    </source>
</evidence>
<dbReference type="Pfam" id="PF00571">
    <property type="entry name" value="CBS"/>
    <property type="match status" value="2"/>
</dbReference>
<dbReference type="PANTHER" id="PTHR43080">
    <property type="entry name" value="CBS DOMAIN-CONTAINING PROTEIN CBSX3, MITOCHONDRIAL"/>
    <property type="match status" value="1"/>
</dbReference>